<dbReference type="InterPro" id="IPR036291">
    <property type="entry name" value="NAD(P)-bd_dom_sf"/>
</dbReference>
<proteinExistence type="predicted"/>
<dbReference type="AlphaFoldDB" id="A0A967AZ13"/>
<dbReference type="Proteomes" id="UP000744769">
    <property type="component" value="Unassembled WGS sequence"/>
</dbReference>
<keyword evidence="2" id="KW-0520">NAD</keyword>
<dbReference type="Pfam" id="PF02826">
    <property type="entry name" value="2-Hacid_dh_C"/>
    <property type="match status" value="1"/>
</dbReference>
<dbReference type="PANTHER" id="PTHR43333">
    <property type="entry name" value="2-HACID_DH_C DOMAIN-CONTAINING PROTEIN"/>
    <property type="match status" value="1"/>
</dbReference>
<evidence type="ECO:0000313" key="4">
    <source>
        <dbReference type="EMBL" id="NHN54235.1"/>
    </source>
</evidence>
<organism evidence="4 5">
    <name type="scientific">Metallococcus carri</name>
    <dbReference type="NCBI Taxonomy" id="1656884"/>
    <lineage>
        <taxon>Bacteria</taxon>
        <taxon>Bacillati</taxon>
        <taxon>Actinomycetota</taxon>
        <taxon>Actinomycetes</taxon>
        <taxon>Micrococcales</taxon>
        <taxon>Dermacoccaceae</taxon>
        <taxon>Metallococcus</taxon>
    </lineage>
</organism>
<dbReference type="CDD" id="cd05300">
    <property type="entry name" value="2-Hacid_dh_1"/>
    <property type="match status" value="1"/>
</dbReference>
<dbReference type="Gene3D" id="3.40.50.720">
    <property type="entry name" value="NAD(P)-binding Rossmann-like Domain"/>
    <property type="match status" value="2"/>
</dbReference>
<keyword evidence="5" id="KW-1185">Reference proteome</keyword>
<reference evidence="4" key="1">
    <citation type="submission" date="2020-03" db="EMBL/GenBank/DDBJ databases">
        <title>Draft sequencing of Calidifontibacter sp. DB0510.</title>
        <authorList>
            <person name="Kim D.-U."/>
        </authorList>
    </citation>
    <scope>NUCLEOTIDE SEQUENCE</scope>
    <source>
        <strain evidence="4">DB0510</strain>
    </source>
</reference>
<dbReference type="EMBL" id="JAAOIV010000001">
    <property type="protein sequence ID" value="NHN54235.1"/>
    <property type="molecule type" value="Genomic_DNA"/>
</dbReference>
<comment type="caution">
    <text evidence="4">The sequence shown here is derived from an EMBL/GenBank/DDBJ whole genome shotgun (WGS) entry which is preliminary data.</text>
</comment>
<dbReference type="GO" id="GO:0051287">
    <property type="term" value="F:NAD binding"/>
    <property type="evidence" value="ECO:0007669"/>
    <property type="project" value="InterPro"/>
</dbReference>
<evidence type="ECO:0000259" key="3">
    <source>
        <dbReference type="Pfam" id="PF02826"/>
    </source>
</evidence>
<dbReference type="SUPFAM" id="SSF51735">
    <property type="entry name" value="NAD(P)-binding Rossmann-fold domains"/>
    <property type="match status" value="1"/>
</dbReference>
<dbReference type="InterPro" id="IPR006140">
    <property type="entry name" value="D-isomer_DH_NAD-bd"/>
</dbReference>
<dbReference type="GO" id="GO:0016491">
    <property type="term" value="F:oxidoreductase activity"/>
    <property type="evidence" value="ECO:0007669"/>
    <property type="project" value="UniProtKB-KW"/>
</dbReference>
<protein>
    <submittedName>
        <fullName evidence="4">D-2-hydroxyacid dehydrogenase</fullName>
    </submittedName>
</protein>
<keyword evidence="1" id="KW-0560">Oxidoreductase</keyword>
<name>A0A967AZ13_9MICO</name>
<evidence type="ECO:0000313" key="5">
    <source>
        <dbReference type="Proteomes" id="UP000744769"/>
    </source>
</evidence>
<gene>
    <name evidence="4" type="ORF">G9U51_00355</name>
</gene>
<evidence type="ECO:0000256" key="1">
    <source>
        <dbReference type="ARBA" id="ARBA00023002"/>
    </source>
</evidence>
<feature type="domain" description="D-isomer specific 2-hydroxyacid dehydrogenase NAD-binding" evidence="3">
    <location>
        <begin position="102"/>
        <end position="273"/>
    </location>
</feature>
<dbReference type="PANTHER" id="PTHR43333:SF1">
    <property type="entry name" value="D-ISOMER SPECIFIC 2-HYDROXYACID DEHYDROGENASE NAD-BINDING DOMAIN-CONTAINING PROTEIN"/>
    <property type="match status" value="1"/>
</dbReference>
<evidence type="ECO:0000256" key="2">
    <source>
        <dbReference type="ARBA" id="ARBA00023027"/>
    </source>
</evidence>
<accession>A0A967AZ13</accession>
<sequence>MRHPGDHVGDPSFTRTRSQQDEFDRLLVGADIWYGIPDESPASLGRLLPGAPNLRWVQTMAAGGGAQVVASGLPRAALERVLFTTSAGVHGPPLAEFAVLGLLMGAKRVLQLQRDQRAHRWADRTATTTLAGRTVLVLGLGGIGQEVARRCRALGMRVLGVQRNERHSDAVDHSFPPDRLIEAAQQADDLVITLPGTAHTEGMVSTAVLRALGSGATVVNVGRGTVIDEPALLAELDCGTIGFAALDVFAEEPLPATSPLWEHPRVLISPHTAALDADEDLHIAQLFRDNLAAFRAGRPLRNVVDLDAGY</sequence>